<dbReference type="PANTHER" id="PTHR37813">
    <property type="entry name" value="FELS-2 PROPHAGE PROTEIN"/>
    <property type="match status" value="1"/>
</dbReference>
<evidence type="ECO:0000259" key="2">
    <source>
        <dbReference type="Pfam" id="PF20155"/>
    </source>
</evidence>
<keyword evidence="1" id="KW-1133">Transmembrane helix</keyword>
<organism evidence="3 4">
    <name type="scientific">Lacticaseibacillus paracasei</name>
    <name type="common">Lactobacillus paracasei</name>
    <dbReference type="NCBI Taxonomy" id="1597"/>
    <lineage>
        <taxon>Bacteria</taxon>
        <taxon>Bacillati</taxon>
        <taxon>Bacillota</taxon>
        <taxon>Bacilli</taxon>
        <taxon>Lactobacillales</taxon>
        <taxon>Lactobacillaceae</taxon>
        <taxon>Lacticaseibacillus</taxon>
    </lineage>
</organism>
<feature type="transmembrane region" description="Helical" evidence="1">
    <location>
        <begin position="508"/>
        <end position="526"/>
    </location>
</feature>
<dbReference type="Gene3D" id="1.20.120.20">
    <property type="entry name" value="Apolipoprotein"/>
    <property type="match status" value="1"/>
</dbReference>
<feature type="transmembrane region" description="Helical" evidence="1">
    <location>
        <begin position="695"/>
        <end position="719"/>
    </location>
</feature>
<keyword evidence="1" id="KW-0812">Transmembrane</keyword>
<protein>
    <submittedName>
        <fullName evidence="3">Tape measure protein</fullName>
    </submittedName>
</protein>
<accession>A0ABD5CXW2</accession>
<feature type="transmembrane region" description="Helical" evidence="1">
    <location>
        <begin position="546"/>
        <end position="570"/>
    </location>
</feature>
<evidence type="ECO:0000256" key="1">
    <source>
        <dbReference type="SAM" id="Phobius"/>
    </source>
</evidence>
<feature type="transmembrane region" description="Helical" evidence="1">
    <location>
        <begin position="739"/>
        <end position="759"/>
    </location>
</feature>
<proteinExistence type="predicted"/>
<dbReference type="NCBIfam" id="TIGR02675">
    <property type="entry name" value="tape_meas_nterm"/>
    <property type="match status" value="1"/>
</dbReference>
<evidence type="ECO:0000313" key="4">
    <source>
        <dbReference type="Proteomes" id="UP001268544"/>
    </source>
</evidence>
<feature type="transmembrane region" description="Helical" evidence="1">
    <location>
        <begin position="662"/>
        <end position="683"/>
    </location>
</feature>
<dbReference type="Pfam" id="PF20155">
    <property type="entry name" value="TMP_3"/>
    <property type="match status" value="1"/>
</dbReference>
<feature type="transmembrane region" description="Helical" evidence="1">
    <location>
        <begin position="412"/>
        <end position="432"/>
    </location>
</feature>
<reference evidence="4" key="1">
    <citation type="submission" date="2023-07" db="EMBL/GenBank/DDBJ databases">
        <title>Lacticaseibacillus paracasei KCKM 0992.</title>
        <authorList>
            <person name="Kim T.W."/>
        </authorList>
    </citation>
    <scope>NUCLEOTIDE SEQUENCE [LARGE SCALE GENOMIC DNA]</scope>
    <source>
        <strain evidence="4">KCKM 0992</strain>
    </source>
</reference>
<evidence type="ECO:0000313" key="3">
    <source>
        <dbReference type="EMBL" id="MDR7624667.1"/>
    </source>
</evidence>
<dbReference type="EMBL" id="JAVKVH010000001">
    <property type="protein sequence ID" value="MDR7624667.1"/>
    <property type="molecule type" value="Genomic_DNA"/>
</dbReference>
<dbReference type="RefSeq" id="WP_003575572.1">
    <property type="nucleotide sequence ID" value="NZ_CP080340.1"/>
</dbReference>
<dbReference type="InterPro" id="IPR013491">
    <property type="entry name" value="Tape_meas_N"/>
</dbReference>
<feature type="transmembrane region" description="Helical" evidence="1">
    <location>
        <begin position="582"/>
        <end position="601"/>
    </location>
</feature>
<keyword evidence="1" id="KW-0472">Membrane</keyword>
<comment type="caution">
    <text evidence="3">The sequence shown here is derived from an EMBL/GenBank/DDBJ whole genome shotgun (WGS) entry which is preliminary data.</text>
</comment>
<feature type="transmembrane region" description="Helical" evidence="1">
    <location>
        <begin position="474"/>
        <end position="496"/>
    </location>
</feature>
<sequence>MADSFSVEAILSAVDRNFSGTFKNIASSASKVGDSFEKSTKPAGNFVLTVSKIAGAIGLTKVVGAIGDGVRNMVGELDESSKAWQTFESNMKFLGKTPAQISSIEKSLQSYAQETIYSSSDMASAYAQFASVGVKGVGRLVKGMGGLAAATDNPKQAMKTLMEQGTQMAAKPMVQWADFRLMLEQTPAGMAAVAKAMGMSTKELVQNVQNGKISTQQFFDGIEKAGNSKAFQKMATSYKTVGEAMDGLQETLANKLQPAWQAMSKVAVGAISGIIEKISAINFDSVIASIGNFFSPFSALILNIKTQLSSLGKGDSMSGLSSVLQGVGSVLQTIWSLVGSLVNVAFVNLISIAQKVGDAFNSAFGNGQISGIFNVIKQAVTDFGVAAMEAMTTVGNFIANLPWKAIFNGVKGALIGLVAVLKPIAAIVKAAFANDIVKSFAAAILGAVGAFKVIGLAIGGFSSVLGVFSKMIGPIRGVISVITNFGTIVKTAGGVWKAFGLILGMNPWVLLIAGIAAVVAGLVYFFTQTKTGQKLWSGFVSWLQGAWQGLVGVAQAVWNAISGAFTSAISGIQTAWGGITDFFSNLWTGITTTASAAWTAFTTTLSAIWQGAVTAATTVWNVLSTFFTTLWNGIVAVATAVWSTFGGSLTTIWNGIVQVATGVWNMLKAVIMGPILIVIDLLTGNWTQLSADLQLIWNSIVSAAGQIWNGLVTYFSGIWNLIQTYAMTVWNTLVSTLEGLWNGAVSAASAIWSALSSFFSGLWSGIVSTTEGVWNSVVSFLSGLWSGTVSTAEGIWNALPGFFSGLWNSITSFFSSAWSNIKSIVIGAATSIFNGAKAVWSGFTGMVSGIVNGIKGAFNALRNFSLADAGRAIMDSFFNGLKAAWGKITDFVGGIASWIRKHKGPISYDAKLLIPAGNAIMNGLNAGLTDKFSDVQKNVSSMAQAIVDSAAVTMPAVNTSPFDASLQSLNNSVQGATLSSNLDVNYTRKQTIEVPIYVDSREVARVTANPMQTELSRMTRMSNRRKGLF</sequence>
<dbReference type="AlphaFoldDB" id="A0ABD5CXW2"/>
<name>A0ABD5CXW2_LACPA</name>
<dbReference type="Proteomes" id="UP001268544">
    <property type="component" value="Unassembled WGS sequence"/>
</dbReference>
<feature type="transmembrane region" description="Helical" evidence="1">
    <location>
        <begin position="444"/>
        <end position="468"/>
    </location>
</feature>
<dbReference type="PANTHER" id="PTHR37813:SF1">
    <property type="entry name" value="FELS-2 PROPHAGE PROTEIN"/>
    <property type="match status" value="1"/>
</dbReference>
<gene>
    <name evidence="3" type="ORF">RF672_08540</name>
</gene>
<feature type="domain" description="Tape measure protein N-terminal" evidence="2">
    <location>
        <begin position="80"/>
        <end position="253"/>
    </location>
</feature>